<proteinExistence type="predicted"/>
<accession>A0A7C9RJB2</accession>
<keyword evidence="2" id="KW-1185">Reference proteome</keyword>
<reference evidence="1" key="1">
    <citation type="submission" date="2020-02" db="EMBL/GenBank/DDBJ databases">
        <title>Draft genome sequence of Candidatus Afipia apatlaquensis IBT-C3, a potential strain for decolorization of textile dyes.</title>
        <authorList>
            <person name="Sanchez-Reyes A."/>
            <person name="Breton-Deval L."/>
            <person name="Mangelson H."/>
            <person name="Sanchez-Flores A."/>
        </authorList>
    </citation>
    <scope>NUCLEOTIDE SEQUENCE [LARGE SCALE GENOMIC DNA]</scope>
    <source>
        <strain evidence="1">IBT-C3</strain>
    </source>
</reference>
<evidence type="ECO:0000313" key="1">
    <source>
        <dbReference type="EMBL" id="NGX98804.1"/>
    </source>
</evidence>
<dbReference type="EMBL" id="JAAMRR010001397">
    <property type="protein sequence ID" value="NGX98804.1"/>
    <property type="molecule type" value="Genomic_DNA"/>
</dbReference>
<dbReference type="Proteomes" id="UP000480266">
    <property type="component" value="Unassembled WGS sequence"/>
</dbReference>
<protein>
    <submittedName>
        <fullName evidence="1">ABC transporter substrate-binding protein</fullName>
    </submittedName>
</protein>
<comment type="caution">
    <text evidence="1">The sequence shown here is derived from an EMBL/GenBank/DDBJ whole genome shotgun (WGS) entry which is preliminary data.</text>
</comment>
<feature type="non-terminal residue" evidence="1">
    <location>
        <position position="60"/>
    </location>
</feature>
<dbReference type="AlphaFoldDB" id="A0A7C9RJB2"/>
<sequence>MARSRLVSRGLNSFLVVAALGLSTSVVSAQDVIRFGAPLPLTGPLAPEAIKQQQGYDLWA</sequence>
<gene>
    <name evidence="1" type="ORF">G4V63_27440</name>
</gene>
<name>A0A7C9RJB2_9BRAD</name>
<evidence type="ECO:0000313" key="2">
    <source>
        <dbReference type="Proteomes" id="UP000480266"/>
    </source>
</evidence>
<organism evidence="1 2">
    <name type="scientific">Candidatus Afipia apatlaquensis</name>
    <dbReference type="NCBI Taxonomy" id="2712852"/>
    <lineage>
        <taxon>Bacteria</taxon>
        <taxon>Pseudomonadati</taxon>
        <taxon>Pseudomonadota</taxon>
        <taxon>Alphaproteobacteria</taxon>
        <taxon>Hyphomicrobiales</taxon>
        <taxon>Nitrobacteraceae</taxon>
        <taxon>Afipia</taxon>
    </lineage>
</organism>